<evidence type="ECO:0000313" key="3">
    <source>
        <dbReference type="Proteomes" id="UP001054945"/>
    </source>
</evidence>
<evidence type="ECO:0000256" key="1">
    <source>
        <dbReference type="SAM" id="MobiDB-lite"/>
    </source>
</evidence>
<feature type="compositionally biased region" description="Low complexity" evidence="1">
    <location>
        <begin position="39"/>
        <end position="53"/>
    </location>
</feature>
<dbReference type="AlphaFoldDB" id="A0AAV4Y837"/>
<proteinExistence type="predicted"/>
<feature type="region of interest" description="Disordered" evidence="1">
    <location>
        <begin position="39"/>
        <end position="58"/>
    </location>
</feature>
<keyword evidence="3" id="KW-1185">Reference proteome</keyword>
<name>A0AAV4Y837_CAEEX</name>
<dbReference type="Proteomes" id="UP001054945">
    <property type="component" value="Unassembled WGS sequence"/>
</dbReference>
<gene>
    <name evidence="2" type="ORF">CEXT_374211</name>
</gene>
<organism evidence="2 3">
    <name type="scientific">Caerostris extrusa</name>
    <name type="common">Bark spider</name>
    <name type="synonym">Caerostris bankana</name>
    <dbReference type="NCBI Taxonomy" id="172846"/>
    <lineage>
        <taxon>Eukaryota</taxon>
        <taxon>Metazoa</taxon>
        <taxon>Ecdysozoa</taxon>
        <taxon>Arthropoda</taxon>
        <taxon>Chelicerata</taxon>
        <taxon>Arachnida</taxon>
        <taxon>Araneae</taxon>
        <taxon>Araneomorphae</taxon>
        <taxon>Entelegynae</taxon>
        <taxon>Araneoidea</taxon>
        <taxon>Araneidae</taxon>
        <taxon>Caerostris</taxon>
    </lineage>
</organism>
<sequence length="79" mass="8628">MRYNKDSPRCKCVSLCVFSLQCVIKKHLQTIPFSSLLETTPSSSSFHPSSSCSGEDGEHIMKTLKSGDGAFRMAGRGDL</sequence>
<accession>A0AAV4Y837</accession>
<protein>
    <submittedName>
        <fullName evidence="2">Uncharacterized protein</fullName>
    </submittedName>
</protein>
<comment type="caution">
    <text evidence="2">The sequence shown here is derived from an EMBL/GenBank/DDBJ whole genome shotgun (WGS) entry which is preliminary data.</text>
</comment>
<dbReference type="EMBL" id="BPLR01001391">
    <property type="protein sequence ID" value="GIZ02076.1"/>
    <property type="molecule type" value="Genomic_DNA"/>
</dbReference>
<evidence type="ECO:0000313" key="2">
    <source>
        <dbReference type="EMBL" id="GIZ02076.1"/>
    </source>
</evidence>
<reference evidence="2 3" key="1">
    <citation type="submission" date="2021-06" db="EMBL/GenBank/DDBJ databases">
        <title>Caerostris extrusa draft genome.</title>
        <authorList>
            <person name="Kono N."/>
            <person name="Arakawa K."/>
        </authorList>
    </citation>
    <scope>NUCLEOTIDE SEQUENCE [LARGE SCALE GENOMIC DNA]</scope>
</reference>